<dbReference type="EMBL" id="QBKT01000007">
    <property type="protein sequence ID" value="PTX60155.1"/>
    <property type="molecule type" value="Genomic_DNA"/>
</dbReference>
<evidence type="ECO:0000313" key="3">
    <source>
        <dbReference type="Proteomes" id="UP000244090"/>
    </source>
</evidence>
<organism evidence="2 3">
    <name type="scientific">Kordia periserrulae</name>
    <dbReference type="NCBI Taxonomy" id="701523"/>
    <lineage>
        <taxon>Bacteria</taxon>
        <taxon>Pseudomonadati</taxon>
        <taxon>Bacteroidota</taxon>
        <taxon>Flavobacteriia</taxon>
        <taxon>Flavobacteriales</taxon>
        <taxon>Flavobacteriaceae</taxon>
        <taxon>Kordia</taxon>
    </lineage>
</organism>
<reference evidence="2 3" key="1">
    <citation type="submission" date="2018-04" db="EMBL/GenBank/DDBJ databases">
        <title>Genomic Encyclopedia of Archaeal and Bacterial Type Strains, Phase II (KMG-II): from individual species to whole genera.</title>
        <authorList>
            <person name="Goeker M."/>
        </authorList>
    </citation>
    <scope>NUCLEOTIDE SEQUENCE [LARGE SCALE GENOMIC DNA]</scope>
    <source>
        <strain evidence="2 3">DSM 25731</strain>
    </source>
</reference>
<gene>
    <name evidence="2" type="ORF">C8N46_107161</name>
</gene>
<feature type="compositionally biased region" description="Low complexity" evidence="1">
    <location>
        <begin position="56"/>
        <end position="65"/>
    </location>
</feature>
<dbReference type="Proteomes" id="UP000244090">
    <property type="component" value="Unassembled WGS sequence"/>
</dbReference>
<dbReference type="AlphaFoldDB" id="A0A2T6BVQ3"/>
<protein>
    <submittedName>
        <fullName evidence="2">Uncharacterized protein</fullName>
    </submittedName>
</protein>
<dbReference type="RefSeq" id="WP_108115762.1">
    <property type="nucleotide sequence ID" value="NZ_QBKT01000007.1"/>
</dbReference>
<sequence>MKSLKLRKVKISRIGNPHILFGGATTETQEQACNPAYTNDLYCKTRDPKDTDCDTVTNTTGSRTTNPDQNTDTCDGLGG</sequence>
<feature type="region of interest" description="Disordered" evidence="1">
    <location>
        <begin position="56"/>
        <end position="79"/>
    </location>
</feature>
<evidence type="ECO:0000256" key="1">
    <source>
        <dbReference type="SAM" id="MobiDB-lite"/>
    </source>
</evidence>
<comment type="caution">
    <text evidence="2">The sequence shown here is derived from an EMBL/GenBank/DDBJ whole genome shotgun (WGS) entry which is preliminary data.</text>
</comment>
<proteinExistence type="predicted"/>
<name>A0A2T6BVQ3_9FLAO</name>
<keyword evidence="3" id="KW-1185">Reference proteome</keyword>
<evidence type="ECO:0000313" key="2">
    <source>
        <dbReference type="EMBL" id="PTX60155.1"/>
    </source>
</evidence>
<accession>A0A2T6BVQ3</accession>